<dbReference type="Proteomes" id="UP000238479">
    <property type="component" value="Chromosome 5"/>
</dbReference>
<sequence>MSFPSFLSSFFLSYYLTQISDFSWLRCTSSSRIGLPFTDCSLVHRSSVVSVTWIVYLNRVFPLQRVNPMITVAQQGSVWSSAVCPVDPSADQIWVMEIYRWVLCCCSCTGWIWLDSKFSPAGLVTFLSPLDLAGGGDVTTSSLS</sequence>
<proteinExistence type="predicted"/>
<keyword evidence="2" id="KW-1185">Reference proteome</keyword>
<gene>
    <name evidence="1" type="ORF">RchiOBHm_Chr5g0050841</name>
</gene>
<protein>
    <submittedName>
        <fullName evidence="1">Uncharacterized protein</fullName>
    </submittedName>
</protein>
<reference evidence="1 2" key="1">
    <citation type="journal article" date="2018" name="Nat. Genet.">
        <title>The Rosa genome provides new insights in the design of modern roses.</title>
        <authorList>
            <person name="Bendahmane M."/>
        </authorList>
    </citation>
    <scope>NUCLEOTIDE SEQUENCE [LARGE SCALE GENOMIC DNA]</scope>
    <source>
        <strain evidence="2">cv. Old Blush</strain>
    </source>
</reference>
<organism evidence="1 2">
    <name type="scientific">Rosa chinensis</name>
    <name type="common">China rose</name>
    <dbReference type="NCBI Taxonomy" id="74649"/>
    <lineage>
        <taxon>Eukaryota</taxon>
        <taxon>Viridiplantae</taxon>
        <taxon>Streptophyta</taxon>
        <taxon>Embryophyta</taxon>
        <taxon>Tracheophyta</taxon>
        <taxon>Spermatophyta</taxon>
        <taxon>Magnoliopsida</taxon>
        <taxon>eudicotyledons</taxon>
        <taxon>Gunneridae</taxon>
        <taxon>Pentapetalae</taxon>
        <taxon>rosids</taxon>
        <taxon>fabids</taxon>
        <taxon>Rosales</taxon>
        <taxon>Rosaceae</taxon>
        <taxon>Rosoideae</taxon>
        <taxon>Rosoideae incertae sedis</taxon>
        <taxon>Rosa</taxon>
    </lineage>
</organism>
<dbReference type="AlphaFoldDB" id="A0A2P6QF79"/>
<name>A0A2P6QF79_ROSCH</name>
<evidence type="ECO:0000313" key="1">
    <source>
        <dbReference type="EMBL" id="PRQ32836.1"/>
    </source>
</evidence>
<accession>A0A2P6QF79</accession>
<comment type="caution">
    <text evidence="1">The sequence shown here is derived from an EMBL/GenBank/DDBJ whole genome shotgun (WGS) entry which is preliminary data.</text>
</comment>
<evidence type="ECO:0000313" key="2">
    <source>
        <dbReference type="Proteomes" id="UP000238479"/>
    </source>
</evidence>
<dbReference type="EMBL" id="PDCK01000043">
    <property type="protein sequence ID" value="PRQ32836.1"/>
    <property type="molecule type" value="Genomic_DNA"/>
</dbReference>
<dbReference type="Gramene" id="PRQ32836">
    <property type="protein sequence ID" value="PRQ32836"/>
    <property type="gene ID" value="RchiOBHm_Chr5g0050841"/>
</dbReference>